<keyword evidence="6" id="KW-1185">Reference proteome</keyword>
<dbReference type="FunFam" id="3.40.50.1820:FF:000089">
    <property type="entry name" value="Alpha/beta hydrolase"/>
    <property type="match status" value="1"/>
</dbReference>
<dbReference type="Pfam" id="PF07859">
    <property type="entry name" value="Abhydrolase_3"/>
    <property type="match status" value="1"/>
</dbReference>
<dbReference type="SUPFAM" id="SSF53474">
    <property type="entry name" value="alpha/beta-Hydrolases"/>
    <property type="match status" value="1"/>
</dbReference>
<evidence type="ECO:0000256" key="2">
    <source>
        <dbReference type="ARBA" id="ARBA00022801"/>
    </source>
</evidence>
<evidence type="ECO:0000313" key="5">
    <source>
        <dbReference type="EMBL" id="SUA78272.1"/>
    </source>
</evidence>
<dbReference type="InterPro" id="IPR029058">
    <property type="entry name" value="AB_hydrolase_fold"/>
</dbReference>
<dbReference type="PANTHER" id="PTHR48081:SF8">
    <property type="entry name" value="ALPHA_BETA HYDROLASE FOLD-3 DOMAIN-CONTAINING PROTEIN-RELATED"/>
    <property type="match status" value="1"/>
</dbReference>
<sequence>MPLSPEWRSFVDAAAAAFPALGTEVCDAAAARAFLAARPAPVVEPIPVAGVEDWLIPGPPDAPEVPVRLYRPLHAERVPAVVVFYHGGGFVLCGLDSHDRFCRTMADAAGVIVVSVDYRRAPEARFPAAADDAYAVLRWVADHAEALGGDPARIAVAGDSAGGNLATVAALRARDTSGPDIAFQLLLYPMLDPACDSPSYTDNAEGYFTTAAHLHWYWQQYLRTPADANHPYANPTRADLSGLPPAHIVTAEFDPLRDEGEAYGRRLRAAGVDAEIQRWDGTVHGFMSMAWHLPETERANAAAFAALRTALTRTAPVTR</sequence>
<keyword evidence="2 5" id="KW-0378">Hydrolase</keyword>
<evidence type="ECO:0000256" key="3">
    <source>
        <dbReference type="PROSITE-ProRule" id="PRU10038"/>
    </source>
</evidence>
<dbReference type="Gene3D" id="3.40.50.1820">
    <property type="entry name" value="alpha/beta hydrolase"/>
    <property type="match status" value="1"/>
</dbReference>
<dbReference type="AlphaFoldDB" id="A0A378YM73"/>
<dbReference type="InterPro" id="IPR013094">
    <property type="entry name" value="AB_hydrolase_3"/>
</dbReference>
<feature type="active site" evidence="3">
    <location>
        <position position="160"/>
    </location>
</feature>
<evidence type="ECO:0000256" key="1">
    <source>
        <dbReference type="ARBA" id="ARBA00010515"/>
    </source>
</evidence>
<dbReference type="RefSeq" id="WP_039811378.1">
    <property type="nucleotide sequence ID" value="NZ_UGRY01000002.1"/>
</dbReference>
<feature type="domain" description="Alpha/beta hydrolase fold-3" evidence="4">
    <location>
        <begin position="82"/>
        <end position="287"/>
    </location>
</feature>
<dbReference type="OrthoDB" id="3181909at2"/>
<organism evidence="5 6">
    <name type="scientific">Nocardia otitidiscaviarum</name>
    <dbReference type="NCBI Taxonomy" id="1823"/>
    <lineage>
        <taxon>Bacteria</taxon>
        <taxon>Bacillati</taxon>
        <taxon>Actinomycetota</taxon>
        <taxon>Actinomycetes</taxon>
        <taxon>Mycobacteriales</taxon>
        <taxon>Nocardiaceae</taxon>
        <taxon>Nocardia</taxon>
    </lineage>
</organism>
<dbReference type="PANTHER" id="PTHR48081">
    <property type="entry name" value="AB HYDROLASE SUPERFAMILY PROTEIN C4A8.06C"/>
    <property type="match status" value="1"/>
</dbReference>
<dbReference type="InterPro" id="IPR050300">
    <property type="entry name" value="GDXG_lipolytic_enzyme"/>
</dbReference>
<dbReference type="Proteomes" id="UP000255467">
    <property type="component" value="Unassembled WGS sequence"/>
</dbReference>
<gene>
    <name evidence="5" type="primary">lip2_1</name>
    <name evidence="5" type="ORF">NCTC1934_03385</name>
</gene>
<dbReference type="EC" id="3.1.1.3" evidence="5"/>
<dbReference type="GO" id="GO:0004806">
    <property type="term" value="F:triacylglycerol lipase activity"/>
    <property type="evidence" value="ECO:0007669"/>
    <property type="project" value="UniProtKB-EC"/>
</dbReference>
<name>A0A378YM73_9NOCA</name>
<dbReference type="InterPro" id="IPR033140">
    <property type="entry name" value="Lipase_GDXG_put_SER_AS"/>
</dbReference>
<accession>A0A378YM73</accession>
<protein>
    <submittedName>
        <fullName evidence="5">Lipase 2</fullName>
        <ecNumber evidence="5">3.1.1.3</ecNumber>
    </submittedName>
</protein>
<dbReference type="STRING" id="1406858.GCA_000710895_05211"/>
<evidence type="ECO:0000259" key="4">
    <source>
        <dbReference type="Pfam" id="PF07859"/>
    </source>
</evidence>
<evidence type="ECO:0000313" key="6">
    <source>
        <dbReference type="Proteomes" id="UP000255467"/>
    </source>
</evidence>
<comment type="similarity">
    <text evidence="1">Belongs to the 'GDXG' lipolytic enzyme family.</text>
</comment>
<reference evidence="5 6" key="1">
    <citation type="submission" date="2018-06" db="EMBL/GenBank/DDBJ databases">
        <authorList>
            <consortium name="Pathogen Informatics"/>
            <person name="Doyle S."/>
        </authorList>
    </citation>
    <scope>NUCLEOTIDE SEQUENCE [LARGE SCALE GENOMIC DNA]</scope>
    <source>
        <strain evidence="5 6">NCTC1934</strain>
    </source>
</reference>
<dbReference type="PROSITE" id="PS01174">
    <property type="entry name" value="LIPASE_GDXG_SER"/>
    <property type="match status" value="1"/>
</dbReference>
<proteinExistence type="inferred from homology"/>
<dbReference type="EMBL" id="UGRY01000002">
    <property type="protein sequence ID" value="SUA78272.1"/>
    <property type="molecule type" value="Genomic_DNA"/>
</dbReference>